<dbReference type="InterPro" id="IPR008265">
    <property type="entry name" value="Lipase_GDSL_AS"/>
</dbReference>
<keyword evidence="5" id="KW-1185">Reference proteome</keyword>
<dbReference type="CDD" id="cd01822">
    <property type="entry name" value="Lysophospholipase_L1_like"/>
    <property type="match status" value="1"/>
</dbReference>
<dbReference type="GO" id="GO:0004622">
    <property type="term" value="F:phosphatidylcholine lysophospholipase activity"/>
    <property type="evidence" value="ECO:0007669"/>
    <property type="project" value="TreeGrafter"/>
</dbReference>
<dbReference type="Pfam" id="PF13472">
    <property type="entry name" value="Lipase_GDSL_2"/>
    <property type="match status" value="1"/>
</dbReference>
<reference evidence="3 4" key="1">
    <citation type="submission" date="2017-08" db="EMBL/GenBank/DDBJ databases">
        <authorList>
            <person name="de Groot N.N."/>
        </authorList>
    </citation>
    <scope>NUCLEOTIDE SEQUENCE [LARGE SCALE GENOMIC DNA]</scope>
    <source>
        <strain evidence="3 4">JA575</strain>
    </source>
</reference>
<reference evidence="2 5" key="2">
    <citation type="submission" date="2018-07" db="EMBL/GenBank/DDBJ databases">
        <title>Genomic Encyclopedia of Archaeal and Bacterial Type Strains, Phase II (KMG-II): from individual species to whole genera.</title>
        <authorList>
            <person name="Goeker M."/>
        </authorList>
    </citation>
    <scope>NUCLEOTIDE SEQUENCE [LARGE SCALE GENOMIC DNA]</scope>
    <source>
        <strain evidence="2 5">JA575</strain>
    </source>
</reference>
<organism evidence="3 4">
    <name type="scientific">Rhodopseudomonas pentothenatexigens</name>
    <dbReference type="NCBI Taxonomy" id="999699"/>
    <lineage>
        <taxon>Bacteria</taxon>
        <taxon>Pseudomonadati</taxon>
        <taxon>Pseudomonadota</taxon>
        <taxon>Alphaproteobacteria</taxon>
        <taxon>Hyphomicrobiales</taxon>
        <taxon>Nitrobacteraceae</taxon>
        <taxon>Rhodopseudomonas</taxon>
    </lineage>
</organism>
<dbReference type="PROSITE" id="PS01098">
    <property type="entry name" value="LIPASE_GDSL_SER"/>
    <property type="match status" value="1"/>
</dbReference>
<dbReference type="AlphaFoldDB" id="A0A336JVZ8"/>
<name>A0A336JVZ8_9BRAD</name>
<dbReference type="Gene3D" id="3.40.50.1110">
    <property type="entry name" value="SGNH hydrolase"/>
    <property type="match status" value="1"/>
</dbReference>
<dbReference type="InterPro" id="IPR036514">
    <property type="entry name" value="SGNH_hydro_sf"/>
</dbReference>
<accession>A0A336JVZ8</accession>
<gene>
    <name evidence="2" type="ORF">BJ125_12155</name>
    <name evidence="3" type="ORF">SAMN05892882_12155</name>
</gene>
<sequence>MLALGLMAALLPGQDAQAQATTKPLKVVVLGDSLTAGYGLPAGDAFPTKLQKALKDRGIDTEMVNAGVSGDTASGGLERLDWSVPPDADAVIVELGANDALRGTDPKVPRKALDEILKRLKQRNIPVLLAGMLAPPNYGKDYAAQFNAIYPDLAKQYDVPLYPFFLDGVAAVANLNQPDGIHPTAAGVDVIVARILPAVEALLRPLLGQAR</sequence>
<dbReference type="InterPro" id="IPR013830">
    <property type="entry name" value="SGNH_hydro"/>
</dbReference>
<evidence type="ECO:0000313" key="2">
    <source>
        <dbReference type="EMBL" id="RED28604.1"/>
    </source>
</evidence>
<feature type="domain" description="SGNH hydrolase-type esterase" evidence="1">
    <location>
        <begin position="29"/>
        <end position="188"/>
    </location>
</feature>
<dbReference type="Proteomes" id="UP000252631">
    <property type="component" value="Unassembled WGS sequence"/>
</dbReference>
<evidence type="ECO:0000313" key="3">
    <source>
        <dbReference type="EMBL" id="SSW92546.1"/>
    </source>
</evidence>
<evidence type="ECO:0000313" key="5">
    <source>
        <dbReference type="Proteomes" id="UP000256343"/>
    </source>
</evidence>
<dbReference type="PANTHER" id="PTHR30383:SF24">
    <property type="entry name" value="THIOESTERASE 1_PROTEASE 1_LYSOPHOSPHOLIPASE L1"/>
    <property type="match status" value="1"/>
</dbReference>
<dbReference type="EMBL" id="UFQQ01000021">
    <property type="protein sequence ID" value="SSW92546.1"/>
    <property type="molecule type" value="Genomic_DNA"/>
</dbReference>
<protein>
    <submittedName>
        <fullName evidence="3">Acyl-CoA thioesterase-1</fullName>
    </submittedName>
</protein>
<dbReference type="PANTHER" id="PTHR30383">
    <property type="entry name" value="THIOESTERASE 1/PROTEASE 1/LYSOPHOSPHOLIPASE L1"/>
    <property type="match status" value="1"/>
</dbReference>
<proteinExistence type="predicted"/>
<dbReference type="SUPFAM" id="SSF52266">
    <property type="entry name" value="SGNH hydrolase"/>
    <property type="match status" value="1"/>
</dbReference>
<dbReference type="InterPro" id="IPR051532">
    <property type="entry name" value="Ester_Hydrolysis_Enzymes"/>
</dbReference>
<dbReference type="Proteomes" id="UP000256343">
    <property type="component" value="Unassembled WGS sequence"/>
</dbReference>
<dbReference type="GO" id="GO:0006629">
    <property type="term" value="P:lipid metabolic process"/>
    <property type="evidence" value="ECO:0007669"/>
    <property type="project" value="InterPro"/>
</dbReference>
<dbReference type="EMBL" id="QRDT01000021">
    <property type="protein sequence ID" value="RED28604.1"/>
    <property type="molecule type" value="Genomic_DNA"/>
</dbReference>
<evidence type="ECO:0000313" key="4">
    <source>
        <dbReference type="Proteomes" id="UP000252631"/>
    </source>
</evidence>
<evidence type="ECO:0000259" key="1">
    <source>
        <dbReference type="Pfam" id="PF13472"/>
    </source>
</evidence>